<sequence length="613" mass="68712">MCGITGWVAFDADLRTRADVVDAMTATMDRRGPDESGTWIRRRVALGHRRLSVIDLEGGRQPMTVTTPAGEVAIVYSGEAYNFRELREDLRGRGHHFLTASDTEVVLRGYLEWGDAVAERLNGMFAFAVWDAREEKLVLVRDRLGVKPLYCHPTLDGIVFGSEPKAILANPAVRAVVDLDGLRELVAFTMTPKWALWRGMREAEPGTVITVDRTGLRERVYWRLETAAHLDELDTTVATVRTLLTDTVARQLVADVPLCVLLSGGLDSSAVTGLAAAHLAATGEKVRTFSVDFVGREETFRADEARTTPDTPYIRDVVAAVGARHEFVTLDASPLSDPELRREVIRARDLPVGFGEMDASLLLLFQAIRRESTVALSGEAADEVFGGYRWFHDQDVVATDNFPWLVYSSAMSGDRAAVMAPEVRSRLDIAAYTADQYATAIAQVEHLPGDSAVERRMRTISHLHLTRFVRMMLDRKDRISMAAGLEVRVPFCDHRLVEYVYRAPWRMKSFDGREKSLLRHAMPHVLPRSVRGRLKASYPSTQDSAYNVSLQRQAREVLADRHHPVAALIDRNWLRQAISLDPAATPASVRRGIDRVLDLYHWFELYRPSVELD</sequence>
<dbReference type="Proteomes" id="UP000033393">
    <property type="component" value="Unassembled WGS sequence"/>
</dbReference>
<keyword evidence="4 10" id="KW-0547">Nucleotide-binding</keyword>
<dbReference type="InterPro" id="IPR051786">
    <property type="entry name" value="ASN_synthetase/amidase"/>
</dbReference>
<feature type="binding site" evidence="10">
    <location>
        <position position="102"/>
    </location>
    <ligand>
        <name>L-glutamine</name>
        <dbReference type="ChEBI" id="CHEBI:58359"/>
    </ligand>
</feature>
<comment type="similarity">
    <text evidence="2">Belongs to the asparagine synthetase family.</text>
</comment>
<dbReference type="InterPro" id="IPR017932">
    <property type="entry name" value="GATase_2_dom"/>
</dbReference>
<keyword evidence="7 9" id="KW-0315">Glutamine amidotransferase</keyword>
<keyword evidence="5 10" id="KW-0067">ATP-binding</keyword>
<dbReference type="PANTHER" id="PTHR43284:SF1">
    <property type="entry name" value="ASPARAGINE SYNTHETASE"/>
    <property type="match status" value="1"/>
</dbReference>
<dbReference type="Pfam" id="PF00733">
    <property type="entry name" value="Asn_synthase"/>
    <property type="match status" value="1"/>
</dbReference>
<dbReference type="RefSeq" id="WP_045310040.1">
    <property type="nucleotide sequence ID" value="NZ_JYJG01000017.1"/>
</dbReference>
<evidence type="ECO:0000313" key="14">
    <source>
        <dbReference type="Proteomes" id="UP000033393"/>
    </source>
</evidence>
<evidence type="ECO:0000259" key="12">
    <source>
        <dbReference type="PROSITE" id="PS51278"/>
    </source>
</evidence>
<organism evidence="13 14">
    <name type="scientific">Lentzea aerocolonigenes</name>
    <name type="common">Lechevalieria aerocolonigenes</name>
    <name type="synonym">Saccharothrix aerocolonigenes</name>
    <dbReference type="NCBI Taxonomy" id="68170"/>
    <lineage>
        <taxon>Bacteria</taxon>
        <taxon>Bacillati</taxon>
        <taxon>Actinomycetota</taxon>
        <taxon>Actinomycetes</taxon>
        <taxon>Pseudonocardiales</taxon>
        <taxon>Pseudonocardiaceae</taxon>
        <taxon>Lentzea</taxon>
    </lineage>
</organism>
<dbReference type="EMBL" id="JYJG01000017">
    <property type="protein sequence ID" value="KJK52191.1"/>
    <property type="molecule type" value="Genomic_DNA"/>
</dbReference>
<dbReference type="CDD" id="cd01991">
    <property type="entry name" value="Asn_synthase_B_C"/>
    <property type="match status" value="1"/>
</dbReference>
<comment type="catalytic activity">
    <reaction evidence="8">
        <text>L-aspartate + L-glutamine + ATP + H2O = L-asparagine + L-glutamate + AMP + diphosphate + H(+)</text>
        <dbReference type="Rhea" id="RHEA:12228"/>
        <dbReference type="ChEBI" id="CHEBI:15377"/>
        <dbReference type="ChEBI" id="CHEBI:15378"/>
        <dbReference type="ChEBI" id="CHEBI:29985"/>
        <dbReference type="ChEBI" id="CHEBI:29991"/>
        <dbReference type="ChEBI" id="CHEBI:30616"/>
        <dbReference type="ChEBI" id="CHEBI:33019"/>
        <dbReference type="ChEBI" id="CHEBI:58048"/>
        <dbReference type="ChEBI" id="CHEBI:58359"/>
        <dbReference type="ChEBI" id="CHEBI:456215"/>
        <dbReference type="EC" id="6.3.5.4"/>
    </reaction>
</comment>
<accession>A0A0F0HBF1</accession>
<dbReference type="InterPro" id="IPR001962">
    <property type="entry name" value="Asn_synthase"/>
</dbReference>
<dbReference type="InterPro" id="IPR006426">
    <property type="entry name" value="Asn_synth_AEB"/>
</dbReference>
<evidence type="ECO:0000256" key="8">
    <source>
        <dbReference type="ARBA" id="ARBA00048741"/>
    </source>
</evidence>
<evidence type="ECO:0000256" key="7">
    <source>
        <dbReference type="ARBA" id="ARBA00022962"/>
    </source>
</evidence>
<evidence type="ECO:0000256" key="5">
    <source>
        <dbReference type="ARBA" id="ARBA00022840"/>
    </source>
</evidence>
<dbReference type="GO" id="GO:0005524">
    <property type="term" value="F:ATP binding"/>
    <property type="evidence" value="ECO:0007669"/>
    <property type="project" value="UniProtKB-KW"/>
</dbReference>
<dbReference type="eggNOG" id="COG0367">
    <property type="taxonomic scope" value="Bacteria"/>
</dbReference>
<evidence type="ECO:0000256" key="1">
    <source>
        <dbReference type="ARBA" id="ARBA00005187"/>
    </source>
</evidence>
<dbReference type="PROSITE" id="PS51278">
    <property type="entry name" value="GATASE_TYPE_2"/>
    <property type="match status" value="1"/>
</dbReference>
<dbReference type="GO" id="GO:0006529">
    <property type="term" value="P:asparagine biosynthetic process"/>
    <property type="evidence" value="ECO:0007669"/>
    <property type="project" value="UniProtKB-KW"/>
</dbReference>
<evidence type="ECO:0000256" key="3">
    <source>
        <dbReference type="ARBA" id="ARBA00012737"/>
    </source>
</evidence>
<feature type="domain" description="Glutamine amidotransferase type-2" evidence="12">
    <location>
        <begin position="2"/>
        <end position="214"/>
    </location>
</feature>
<gene>
    <name evidence="13" type="ORF">UK23_04315</name>
</gene>
<evidence type="ECO:0000256" key="10">
    <source>
        <dbReference type="PIRSR" id="PIRSR001589-2"/>
    </source>
</evidence>
<keyword evidence="14" id="KW-1185">Reference proteome</keyword>
<evidence type="ECO:0000313" key="13">
    <source>
        <dbReference type="EMBL" id="KJK52191.1"/>
    </source>
</evidence>
<dbReference type="GO" id="GO:0004066">
    <property type="term" value="F:asparagine synthase (glutamine-hydrolyzing) activity"/>
    <property type="evidence" value="ECO:0007669"/>
    <property type="project" value="UniProtKB-EC"/>
</dbReference>
<reference evidence="13 14" key="1">
    <citation type="submission" date="2015-02" db="EMBL/GenBank/DDBJ databases">
        <authorList>
            <person name="Ju K.-S."/>
            <person name="Doroghazi J.R."/>
            <person name="Metcalf W."/>
        </authorList>
    </citation>
    <scope>NUCLEOTIDE SEQUENCE [LARGE SCALE GENOMIC DNA]</scope>
    <source>
        <strain evidence="13 14">NRRL B-16140</strain>
    </source>
</reference>
<keyword evidence="9" id="KW-0028">Amino-acid biosynthesis</keyword>
<feature type="binding site" evidence="10">
    <location>
        <position position="291"/>
    </location>
    <ligand>
        <name>ATP</name>
        <dbReference type="ChEBI" id="CHEBI:30616"/>
    </ligand>
</feature>
<evidence type="ECO:0000256" key="2">
    <source>
        <dbReference type="ARBA" id="ARBA00005752"/>
    </source>
</evidence>
<dbReference type="Pfam" id="PF13537">
    <property type="entry name" value="GATase_7"/>
    <property type="match status" value="1"/>
</dbReference>
<feature type="binding site" evidence="10">
    <location>
        <position position="261"/>
    </location>
    <ligand>
        <name>ATP</name>
        <dbReference type="ChEBI" id="CHEBI:30616"/>
    </ligand>
</feature>
<feature type="site" description="Important for beta-aspartyl-AMP intermediate formation" evidence="11">
    <location>
        <position position="379"/>
    </location>
</feature>
<dbReference type="NCBIfam" id="TIGR01536">
    <property type="entry name" value="asn_synth_AEB"/>
    <property type="match status" value="1"/>
</dbReference>
<evidence type="ECO:0000256" key="6">
    <source>
        <dbReference type="ARBA" id="ARBA00022888"/>
    </source>
</evidence>
<evidence type="ECO:0000256" key="11">
    <source>
        <dbReference type="PIRSR" id="PIRSR001589-3"/>
    </source>
</evidence>
<comment type="pathway">
    <text evidence="1">Amino-acid biosynthesis; L-asparagine biosynthesis; L-asparagine from L-aspartate (L-Gln route): step 1/1.</text>
</comment>
<comment type="caution">
    <text evidence="13">The sequence shown here is derived from an EMBL/GenBank/DDBJ whole genome shotgun (WGS) entry which is preliminary data.</text>
</comment>
<protein>
    <recommendedName>
        <fullName evidence="3">asparagine synthase (glutamine-hydrolyzing)</fullName>
        <ecNumber evidence="3">6.3.5.4</ecNumber>
    </recommendedName>
</protein>
<dbReference type="EC" id="6.3.5.4" evidence="3"/>
<dbReference type="CDD" id="cd00712">
    <property type="entry name" value="AsnB"/>
    <property type="match status" value="1"/>
</dbReference>
<dbReference type="Gene3D" id="3.40.50.620">
    <property type="entry name" value="HUPs"/>
    <property type="match status" value="1"/>
</dbReference>
<dbReference type="InterPro" id="IPR033738">
    <property type="entry name" value="AsnB_N"/>
</dbReference>
<dbReference type="OrthoDB" id="9763290at2"/>
<feature type="binding site" evidence="10">
    <location>
        <begin position="377"/>
        <end position="378"/>
    </location>
    <ligand>
        <name>ATP</name>
        <dbReference type="ChEBI" id="CHEBI:30616"/>
    </ligand>
</feature>
<dbReference type="SUPFAM" id="SSF56235">
    <property type="entry name" value="N-terminal nucleophile aminohydrolases (Ntn hydrolases)"/>
    <property type="match status" value="1"/>
</dbReference>
<dbReference type="InterPro" id="IPR014729">
    <property type="entry name" value="Rossmann-like_a/b/a_fold"/>
</dbReference>
<dbReference type="SUPFAM" id="SSF52402">
    <property type="entry name" value="Adenine nucleotide alpha hydrolases-like"/>
    <property type="match status" value="1"/>
</dbReference>
<dbReference type="AlphaFoldDB" id="A0A0F0HBF1"/>
<dbReference type="InterPro" id="IPR029055">
    <property type="entry name" value="Ntn_hydrolases_N"/>
</dbReference>
<dbReference type="GO" id="GO:0005829">
    <property type="term" value="C:cytosol"/>
    <property type="evidence" value="ECO:0007669"/>
    <property type="project" value="TreeGrafter"/>
</dbReference>
<dbReference type="PIRSF" id="PIRSF001589">
    <property type="entry name" value="Asn_synthetase_glu-h"/>
    <property type="match status" value="1"/>
</dbReference>
<name>A0A0F0HBF1_LENAE</name>
<feature type="active site" description="For GATase activity" evidence="9">
    <location>
        <position position="2"/>
    </location>
</feature>
<evidence type="ECO:0000256" key="4">
    <source>
        <dbReference type="ARBA" id="ARBA00022741"/>
    </source>
</evidence>
<dbReference type="PATRIC" id="fig|68170.10.peg.5572"/>
<keyword evidence="6 9" id="KW-0061">Asparagine biosynthesis</keyword>
<proteinExistence type="inferred from homology"/>
<dbReference type="Gene3D" id="3.60.20.10">
    <property type="entry name" value="Glutamine Phosphoribosylpyrophosphate, subunit 1, domain 1"/>
    <property type="match status" value="1"/>
</dbReference>
<evidence type="ECO:0000256" key="9">
    <source>
        <dbReference type="PIRSR" id="PIRSR001589-1"/>
    </source>
</evidence>
<dbReference type="PANTHER" id="PTHR43284">
    <property type="entry name" value="ASPARAGINE SYNTHETASE (GLUTAMINE-HYDROLYZING)"/>
    <property type="match status" value="1"/>
</dbReference>